<dbReference type="PANTHER" id="PTHR45527:SF1">
    <property type="entry name" value="FATTY ACID SYNTHASE"/>
    <property type="match status" value="1"/>
</dbReference>
<dbReference type="PROSITE" id="PS00455">
    <property type="entry name" value="AMP_BINDING"/>
    <property type="match status" value="1"/>
</dbReference>
<dbReference type="InterPro" id="IPR020845">
    <property type="entry name" value="AMP-binding_CS"/>
</dbReference>
<evidence type="ECO:0000313" key="3">
    <source>
        <dbReference type="EMBL" id="GAA5078433.1"/>
    </source>
</evidence>
<dbReference type="Pfam" id="PF13193">
    <property type="entry name" value="AMP-binding_C"/>
    <property type="match status" value="1"/>
</dbReference>
<dbReference type="Gene3D" id="3.30.300.30">
    <property type="match status" value="1"/>
</dbReference>
<dbReference type="InterPro" id="IPR000873">
    <property type="entry name" value="AMP-dep_synth/lig_dom"/>
</dbReference>
<accession>A0ABP9LL93</accession>
<sequence>MFWYEHILDEAARRPDTVALHDPERPVSYAELAIAVRSISANLARLAPGRGRIAVATHKAPTTIAVMLAVLADGRSYVPLDPASPPERQRFVLRDAACETLITTRPDPDGTDLPCPVVVLPENPADPEALRRHLDAADSSPHTVNGPPATAAPGRDAEAYVLYTSGSTGIPKGVVISRRNVTAFLDSVGETYPLSPGDQVAVHAPLHFDLPVYDVYAGLAAGATLHLVPERTALFPQALLRFLQERRISHLYAVPSALTALLHRSSLEPGALPDLRQVLYAGEEFRPSALASFLAAVAPARVANLYGPIETNVVTAFPVAPHDLDAARVPLGHPVRGVTLALLAADGTASERAAAEGEILVAGDCVTPGYLNRPELTADATVVTATESGLHRFYRTGDFARRDEDGLLHLLGRRDGLVKTRGYRVELGEVEAVLGDHPLVADVAVLAVPDVRHTHTLTALVVPSPAGSDVPEDELSRLLVRHCRGRMPAYMVPASLGLVAELPRTSTGKIARSALHNLAVPSLGGVR</sequence>
<name>A0ABP9LL93_9ACTN</name>
<dbReference type="RefSeq" id="WP_345672069.1">
    <property type="nucleotide sequence ID" value="NZ_BAABKC010000128.1"/>
</dbReference>
<dbReference type="Proteomes" id="UP001500124">
    <property type="component" value="Unassembled WGS sequence"/>
</dbReference>
<dbReference type="Gene3D" id="3.40.50.12780">
    <property type="entry name" value="N-terminal domain of ligase-like"/>
    <property type="match status" value="1"/>
</dbReference>
<dbReference type="SUPFAM" id="SSF56801">
    <property type="entry name" value="Acetyl-CoA synthetase-like"/>
    <property type="match status" value="1"/>
</dbReference>
<dbReference type="InterPro" id="IPR010071">
    <property type="entry name" value="AA_adenyl_dom"/>
</dbReference>
<evidence type="ECO:0000259" key="2">
    <source>
        <dbReference type="Pfam" id="PF13193"/>
    </source>
</evidence>
<proteinExistence type="predicted"/>
<comment type="caution">
    <text evidence="3">The sequence shown here is derived from an EMBL/GenBank/DDBJ whole genome shotgun (WGS) entry which is preliminary data.</text>
</comment>
<evidence type="ECO:0008006" key="5">
    <source>
        <dbReference type="Google" id="ProtNLM"/>
    </source>
</evidence>
<evidence type="ECO:0000259" key="1">
    <source>
        <dbReference type="Pfam" id="PF00501"/>
    </source>
</evidence>
<dbReference type="InterPro" id="IPR025110">
    <property type="entry name" value="AMP-bd_C"/>
</dbReference>
<dbReference type="InterPro" id="IPR042099">
    <property type="entry name" value="ANL_N_sf"/>
</dbReference>
<dbReference type="NCBIfam" id="TIGR01733">
    <property type="entry name" value="AA-adenyl-dom"/>
    <property type="match status" value="1"/>
</dbReference>
<dbReference type="EMBL" id="BAABKC010000128">
    <property type="protein sequence ID" value="GAA5078433.1"/>
    <property type="molecule type" value="Genomic_DNA"/>
</dbReference>
<keyword evidence="4" id="KW-1185">Reference proteome</keyword>
<dbReference type="InterPro" id="IPR045851">
    <property type="entry name" value="AMP-bd_C_sf"/>
</dbReference>
<dbReference type="PANTHER" id="PTHR45527">
    <property type="entry name" value="NONRIBOSOMAL PEPTIDE SYNTHETASE"/>
    <property type="match status" value="1"/>
</dbReference>
<feature type="domain" description="AMP-dependent synthetase/ligase" evidence="1">
    <location>
        <begin position="10"/>
        <end position="371"/>
    </location>
</feature>
<dbReference type="Pfam" id="PF00501">
    <property type="entry name" value="AMP-binding"/>
    <property type="match status" value="1"/>
</dbReference>
<evidence type="ECO:0000313" key="4">
    <source>
        <dbReference type="Proteomes" id="UP001500124"/>
    </source>
</evidence>
<feature type="domain" description="AMP-binding enzyme C-terminal" evidence="2">
    <location>
        <begin position="429"/>
        <end position="509"/>
    </location>
</feature>
<gene>
    <name evidence="3" type="ORF">GCM10023336_70120</name>
</gene>
<organism evidence="3 4">
    <name type="scientific">Streptomyces similanensis</name>
    <dbReference type="NCBI Taxonomy" id="1274988"/>
    <lineage>
        <taxon>Bacteria</taxon>
        <taxon>Bacillati</taxon>
        <taxon>Actinomycetota</taxon>
        <taxon>Actinomycetes</taxon>
        <taxon>Kitasatosporales</taxon>
        <taxon>Streptomycetaceae</taxon>
        <taxon>Streptomyces</taxon>
    </lineage>
</organism>
<dbReference type="CDD" id="cd05930">
    <property type="entry name" value="A_NRPS"/>
    <property type="match status" value="1"/>
</dbReference>
<reference evidence="4" key="1">
    <citation type="journal article" date="2019" name="Int. J. Syst. Evol. Microbiol.">
        <title>The Global Catalogue of Microorganisms (GCM) 10K type strain sequencing project: providing services to taxonomists for standard genome sequencing and annotation.</title>
        <authorList>
            <consortium name="The Broad Institute Genomics Platform"/>
            <consortium name="The Broad Institute Genome Sequencing Center for Infectious Disease"/>
            <person name="Wu L."/>
            <person name="Ma J."/>
        </authorList>
    </citation>
    <scope>NUCLEOTIDE SEQUENCE [LARGE SCALE GENOMIC DNA]</scope>
    <source>
        <strain evidence="4">JCM 18410</strain>
    </source>
</reference>
<protein>
    <recommendedName>
        <fullName evidence="5">Amino acid adenylation domain-containing protein</fullName>
    </recommendedName>
</protein>